<sequence>MSDVTGRQQLLVFLSVSRESLSPGENADLFKNTHSTSGNVHGPTNHACVRLKSADTGTEVAEFAAFMNHRTAKRSHSCQPSCS</sequence>
<accession>A0A5K3FXT7</accession>
<proteinExistence type="predicted"/>
<organism evidence="2">
    <name type="scientific">Mesocestoides corti</name>
    <name type="common">Flatworm</name>
    <dbReference type="NCBI Taxonomy" id="53468"/>
    <lineage>
        <taxon>Eukaryota</taxon>
        <taxon>Metazoa</taxon>
        <taxon>Spiralia</taxon>
        <taxon>Lophotrochozoa</taxon>
        <taxon>Platyhelminthes</taxon>
        <taxon>Cestoda</taxon>
        <taxon>Eucestoda</taxon>
        <taxon>Cyclophyllidea</taxon>
        <taxon>Mesocestoididae</taxon>
        <taxon>Mesocestoides</taxon>
    </lineage>
</organism>
<dbReference type="WBParaSite" id="MCU_011596-RA">
    <property type="protein sequence ID" value="MCU_011596-RA"/>
    <property type="gene ID" value="MCU_011596"/>
</dbReference>
<evidence type="ECO:0000256" key="1">
    <source>
        <dbReference type="SAM" id="MobiDB-lite"/>
    </source>
</evidence>
<dbReference type="AlphaFoldDB" id="A0A5K3FXT7"/>
<name>A0A5K3FXT7_MESCO</name>
<protein>
    <submittedName>
        <fullName evidence="2">Kinesin motor domain-containing protein</fullName>
    </submittedName>
</protein>
<feature type="region of interest" description="Disordered" evidence="1">
    <location>
        <begin position="24"/>
        <end position="44"/>
    </location>
</feature>
<evidence type="ECO:0000313" key="2">
    <source>
        <dbReference type="WBParaSite" id="MCU_011596-RA"/>
    </source>
</evidence>
<reference evidence="2" key="1">
    <citation type="submission" date="2019-11" db="UniProtKB">
        <authorList>
            <consortium name="WormBaseParasite"/>
        </authorList>
    </citation>
    <scope>IDENTIFICATION</scope>
</reference>